<accession>A0ABQ1VZU3</accession>
<organism evidence="4 5">
    <name type="scientific">Paenibacillus aceti</name>
    <dbReference type="NCBI Taxonomy" id="1820010"/>
    <lineage>
        <taxon>Bacteria</taxon>
        <taxon>Bacillati</taxon>
        <taxon>Bacillota</taxon>
        <taxon>Bacilli</taxon>
        <taxon>Bacillales</taxon>
        <taxon>Paenibacillaceae</taxon>
        <taxon>Paenibacillus</taxon>
    </lineage>
</organism>
<gene>
    <name evidence="4" type="primary">phnA</name>
    <name evidence="4" type="ORF">GCM10010913_27480</name>
</gene>
<dbReference type="PANTHER" id="PTHR30305">
    <property type="entry name" value="PROTEIN YJDM-RELATED"/>
    <property type="match status" value="1"/>
</dbReference>
<evidence type="ECO:0000256" key="1">
    <source>
        <dbReference type="ARBA" id="ARBA00009248"/>
    </source>
</evidence>
<keyword evidence="5" id="KW-1185">Reference proteome</keyword>
<name>A0ABQ1VZU3_9BACL</name>
<dbReference type="SUPFAM" id="SSF82057">
    <property type="entry name" value="Prokaryotic SH3-related domain"/>
    <property type="match status" value="1"/>
</dbReference>
<comment type="similarity">
    <text evidence="1">Belongs to the YjdM family.</text>
</comment>
<protein>
    <recommendedName>
        <fullName evidence="6">Alkylphosphonate utilization protein</fullName>
    </recommendedName>
</protein>
<dbReference type="InterPro" id="IPR013988">
    <property type="entry name" value="YjdM_C"/>
</dbReference>
<proteinExistence type="inferred from homology"/>
<dbReference type="Gene3D" id="2.20.25.10">
    <property type="match status" value="1"/>
</dbReference>
<dbReference type="RefSeq" id="WP_162944386.1">
    <property type="nucleotide sequence ID" value="NZ_BMIW01000019.1"/>
</dbReference>
<feature type="domain" description="Protein YjdM N-terminal" evidence="3">
    <location>
        <begin position="3"/>
        <end position="31"/>
    </location>
</feature>
<dbReference type="Pfam" id="PF03831">
    <property type="entry name" value="YjdM"/>
    <property type="match status" value="1"/>
</dbReference>
<feature type="domain" description="Protein YjdM C-terminal" evidence="2">
    <location>
        <begin position="45"/>
        <end position="112"/>
    </location>
</feature>
<dbReference type="Gene3D" id="2.30.30.40">
    <property type="entry name" value="SH3 Domains"/>
    <property type="match status" value="1"/>
</dbReference>
<evidence type="ECO:0000259" key="2">
    <source>
        <dbReference type="Pfam" id="PF03831"/>
    </source>
</evidence>
<dbReference type="Pfam" id="PF08274">
    <property type="entry name" value="Zn_Ribbon_YjdM"/>
    <property type="match status" value="1"/>
</dbReference>
<dbReference type="InterPro" id="IPR013987">
    <property type="entry name" value="YjdM_N"/>
</dbReference>
<evidence type="ECO:0000313" key="4">
    <source>
        <dbReference type="EMBL" id="GGG04193.1"/>
    </source>
</evidence>
<evidence type="ECO:0000313" key="5">
    <source>
        <dbReference type="Proteomes" id="UP000608420"/>
    </source>
</evidence>
<dbReference type="SUPFAM" id="SSF57783">
    <property type="entry name" value="Zinc beta-ribbon"/>
    <property type="match status" value="1"/>
</dbReference>
<comment type="caution">
    <text evidence="4">The sequence shown here is derived from an EMBL/GenBank/DDBJ whole genome shotgun (WGS) entry which is preliminary data.</text>
</comment>
<reference evidence="5" key="1">
    <citation type="journal article" date="2019" name="Int. J. Syst. Evol. Microbiol.">
        <title>The Global Catalogue of Microorganisms (GCM) 10K type strain sequencing project: providing services to taxonomists for standard genome sequencing and annotation.</title>
        <authorList>
            <consortium name="The Broad Institute Genomics Platform"/>
            <consortium name="The Broad Institute Genome Sequencing Center for Infectious Disease"/>
            <person name="Wu L."/>
            <person name="Ma J."/>
        </authorList>
    </citation>
    <scope>NUCLEOTIDE SEQUENCE [LARGE SCALE GENOMIC DNA]</scope>
    <source>
        <strain evidence="5">CGMCC 1.15420</strain>
    </source>
</reference>
<evidence type="ECO:0008006" key="6">
    <source>
        <dbReference type="Google" id="ProtNLM"/>
    </source>
</evidence>
<dbReference type="InterPro" id="IPR004624">
    <property type="entry name" value="YjdM"/>
</dbReference>
<evidence type="ECO:0000259" key="3">
    <source>
        <dbReference type="Pfam" id="PF08274"/>
    </source>
</evidence>
<sequence length="112" mass="12242">MPFPNCPKCNSEYTYEDRDMLVCPECGHEWSPDAAAAGDDNAKVVKDAHGNILSDGDTITVIKDLKVKGSSSVIKIGTKVKNIRLIDGDHDIDCRIDGFGAMKLKSEFVKKV</sequence>
<dbReference type="PANTHER" id="PTHR30305:SF3">
    <property type="entry name" value="PROTEIN YJDM"/>
    <property type="match status" value="1"/>
</dbReference>
<dbReference type="NCBIfam" id="TIGR00686">
    <property type="entry name" value="phnA"/>
    <property type="match status" value="1"/>
</dbReference>
<dbReference type="Proteomes" id="UP000608420">
    <property type="component" value="Unassembled WGS sequence"/>
</dbReference>
<dbReference type="EMBL" id="BMIW01000019">
    <property type="protein sequence ID" value="GGG04193.1"/>
    <property type="molecule type" value="Genomic_DNA"/>
</dbReference>